<protein>
    <submittedName>
        <fullName evidence="12">Integron integrase</fullName>
    </submittedName>
</protein>
<comment type="caution">
    <text evidence="12">The sequence shown here is derived from an EMBL/GenBank/DDBJ whole genome shotgun (WGS) entry which is preliminary data.</text>
</comment>
<evidence type="ECO:0000256" key="7">
    <source>
        <dbReference type="ARBA" id="ARBA00037721"/>
    </source>
</evidence>
<keyword evidence="13" id="KW-1185">Reference proteome</keyword>
<reference evidence="12 13" key="1">
    <citation type="submission" date="2020-07" db="EMBL/GenBank/DDBJ databases">
        <title>Vibrio marinisediminis sp. nov., isolated from marine sediment.</title>
        <authorList>
            <person name="Ji X."/>
        </authorList>
    </citation>
    <scope>NUCLEOTIDE SEQUENCE [LARGE SCALE GENOMIC DNA]</scope>
    <source>
        <strain evidence="12 13">404</strain>
    </source>
</reference>
<dbReference type="RefSeq" id="WP_182105836.1">
    <property type="nucleotide sequence ID" value="NZ_JACFYF010000001.1"/>
</dbReference>
<evidence type="ECO:0000256" key="8">
    <source>
        <dbReference type="ARBA" id="ARBA00038613"/>
    </source>
</evidence>
<keyword evidence="5 9" id="KW-0238">DNA-binding</keyword>
<dbReference type="GO" id="GO:0005737">
    <property type="term" value="C:cytoplasm"/>
    <property type="evidence" value="ECO:0007669"/>
    <property type="project" value="UniProtKB-SubCell"/>
</dbReference>
<comment type="subunit">
    <text evidence="8">Forms a cyclic heterotetrameric complex composed of two molecules of XerC and two molecules of XerD.</text>
</comment>
<comment type="function">
    <text evidence="7">Site-specific tyrosine recombinase, which acts by catalyzing the cutting and rejoining of the recombining DNA molecules. The XerC-XerD complex is essential to convert dimers of the bacterial chromosome into monomers to permit their segregation at cell division. It also contributes to the segregational stability of plasmids.</text>
</comment>
<dbReference type="PANTHER" id="PTHR30349:SF64">
    <property type="entry name" value="PROPHAGE INTEGRASE INTD-RELATED"/>
    <property type="match status" value="1"/>
</dbReference>
<comment type="subcellular location">
    <subcellularLocation>
        <location evidence="1">Cytoplasm</location>
    </subcellularLocation>
</comment>
<dbReference type="PROSITE" id="PS51898">
    <property type="entry name" value="TYR_RECOMBINASE"/>
    <property type="match status" value="1"/>
</dbReference>
<dbReference type="EMBL" id="JACFYF010000001">
    <property type="protein sequence ID" value="MBA5761012.1"/>
    <property type="molecule type" value="Genomic_DNA"/>
</dbReference>
<sequence length="320" mass="37556">MKSQFLLSFKEYMQQRYYAKKTIESYMIWVSRYIRHHDMQHPIKLGTADIERFLTHLAVEHRVAVKTQALALNAILFMYRDYLQVKVEPDMRFQKSLKHAKLPLVLTKTEMRHFVDHIDPRYKLQSMLLYGSGLRLMECIRLRIQDIDFDYGAIRVWQGKGGKNRTVTLAKELHPLIREQISLTHRYYQKDMQTKGYGGVYIPQSRTAKYPNAQYEFRWHFLFPSHRLSKDAESELLKRHHMAETVIQRSVKRTAKEAGIEKNVTCHTLRHSFATHLLESGADIRTVQEQLGHSDVRTTQIYTHVIDRGASGVLSPLSSL</sequence>
<dbReference type="InterPro" id="IPR002104">
    <property type="entry name" value="Integrase_catalytic"/>
</dbReference>
<dbReference type="InterPro" id="IPR010998">
    <property type="entry name" value="Integrase_recombinase_N"/>
</dbReference>
<evidence type="ECO:0000256" key="2">
    <source>
        <dbReference type="ARBA" id="ARBA00008857"/>
    </source>
</evidence>
<evidence type="ECO:0000259" key="11">
    <source>
        <dbReference type="PROSITE" id="PS51900"/>
    </source>
</evidence>
<dbReference type="Gene3D" id="1.10.443.10">
    <property type="entry name" value="Intergrase catalytic core"/>
    <property type="match status" value="1"/>
</dbReference>
<dbReference type="Proteomes" id="UP000571701">
    <property type="component" value="Unassembled WGS sequence"/>
</dbReference>
<dbReference type="Pfam" id="PF13495">
    <property type="entry name" value="Phage_int_SAM_4"/>
    <property type="match status" value="1"/>
</dbReference>
<dbReference type="InterPro" id="IPR044068">
    <property type="entry name" value="CB"/>
</dbReference>
<dbReference type="InterPro" id="IPR050090">
    <property type="entry name" value="Tyrosine_recombinase_XerCD"/>
</dbReference>
<dbReference type="InterPro" id="IPR011010">
    <property type="entry name" value="DNA_brk_join_enz"/>
</dbReference>
<dbReference type="GO" id="GO:0003677">
    <property type="term" value="F:DNA binding"/>
    <property type="evidence" value="ECO:0007669"/>
    <property type="project" value="UniProtKB-UniRule"/>
</dbReference>
<dbReference type="GO" id="GO:0006310">
    <property type="term" value="P:DNA recombination"/>
    <property type="evidence" value="ECO:0007669"/>
    <property type="project" value="UniProtKB-KW"/>
</dbReference>
<dbReference type="FunFam" id="1.10.443.10:FF:000007">
    <property type="entry name" value="Tyrosine recombinase XerC"/>
    <property type="match status" value="1"/>
</dbReference>
<proteinExistence type="inferred from homology"/>
<keyword evidence="4" id="KW-0229">DNA integration</keyword>
<accession>A0A7W2FMU1</accession>
<dbReference type="InterPro" id="IPR013762">
    <property type="entry name" value="Integrase-like_cat_sf"/>
</dbReference>
<dbReference type="NCBIfam" id="TIGR02249">
    <property type="entry name" value="integrase_gron"/>
    <property type="match status" value="1"/>
</dbReference>
<dbReference type="Gene3D" id="1.10.150.130">
    <property type="match status" value="1"/>
</dbReference>
<feature type="domain" description="Tyr recombinase" evidence="10">
    <location>
        <begin position="101"/>
        <end position="315"/>
    </location>
</feature>
<dbReference type="PROSITE" id="PS51900">
    <property type="entry name" value="CB"/>
    <property type="match status" value="1"/>
</dbReference>
<evidence type="ECO:0000256" key="6">
    <source>
        <dbReference type="ARBA" id="ARBA00023172"/>
    </source>
</evidence>
<dbReference type="SUPFAM" id="SSF56349">
    <property type="entry name" value="DNA breaking-rejoining enzymes"/>
    <property type="match status" value="1"/>
</dbReference>
<dbReference type="AlphaFoldDB" id="A0A7W2FMU1"/>
<keyword evidence="6" id="KW-0233">DNA recombination</keyword>
<gene>
    <name evidence="12" type="ORF">H2O73_01555</name>
</gene>
<keyword evidence="3" id="KW-0963">Cytoplasm</keyword>
<evidence type="ECO:0000256" key="3">
    <source>
        <dbReference type="ARBA" id="ARBA00022490"/>
    </source>
</evidence>
<evidence type="ECO:0000256" key="5">
    <source>
        <dbReference type="ARBA" id="ARBA00023125"/>
    </source>
</evidence>
<evidence type="ECO:0000259" key="10">
    <source>
        <dbReference type="PROSITE" id="PS51898"/>
    </source>
</evidence>
<name>A0A7W2FMU1_9VIBR</name>
<dbReference type="Pfam" id="PF00589">
    <property type="entry name" value="Phage_integrase"/>
    <property type="match status" value="1"/>
</dbReference>
<dbReference type="GO" id="GO:0015074">
    <property type="term" value="P:DNA integration"/>
    <property type="evidence" value="ECO:0007669"/>
    <property type="project" value="UniProtKB-KW"/>
</dbReference>
<evidence type="ECO:0000256" key="9">
    <source>
        <dbReference type="PROSITE-ProRule" id="PRU01248"/>
    </source>
</evidence>
<dbReference type="InterPro" id="IPR011946">
    <property type="entry name" value="Integrase_integron-type"/>
</dbReference>
<dbReference type="PANTHER" id="PTHR30349">
    <property type="entry name" value="PHAGE INTEGRASE-RELATED"/>
    <property type="match status" value="1"/>
</dbReference>
<evidence type="ECO:0000256" key="1">
    <source>
        <dbReference type="ARBA" id="ARBA00004496"/>
    </source>
</evidence>
<evidence type="ECO:0000313" key="12">
    <source>
        <dbReference type="EMBL" id="MBA5761012.1"/>
    </source>
</evidence>
<dbReference type="InterPro" id="IPR004107">
    <property type="entry name" value="Integrase_SAM-like_N"/>
</dbReference>
<evidence type="ECO:0000313" key="13">
    <source>
        <dbReference type="Proteomes" id="UP000571701"/>
    </source>
</evidence>
<organism evidence="12 13">
    <name type="scientific">Vibrio marinisediminis</name>
    <dbReference type="NCBI Taxonomy" id="2758441"/>
    <lineage>
        <taxon>Bacteria</taxon>
        <taxon>Pseudomonadati</taxon>
        <taxon>Pseudomonadota</taxon>
        <taxon>Gammaproteobacteria</taxon>
        <taxon>Vibrionales</taxon>
        <taxon>Vibrionaceae</taxon>
        <taxon>Vibrio</taxon>
    </lineage>
</organism>
<evidence type="ECO:0000256" key="4">
    <source>
        <dbReference type="ARBA" id="ARBA00022908"/>
    </source>
</evidence>
<feature type="domain" description="Core-binding (CB)" evidence="11">
    <location>
        <begin position="1"/>
        <end position="83"/>
    </location>
</feature>
<comment type="similarity">
    <text evidence="2">Belongs to the 'phage' integrase family.</text>
</comment>